<gene>
    <name evidence="2" type="ORF">G5I_10321</name>
</gene>
<name>F4WWK7_ACREC</name>
<protein>
    <submittedName>
        <fullName evidence="2">Uncharacterized protein</fullName>
    </submittedName>
</protein>
<keyword evidence="3" id="KW-1185">Reference proteome</keyword>
<evidence type="ECO:0000313" key="2">
    <source>
        <dbReference type="EMBL" id="EGI61413.1"/>
    </source>
</evidence>
<accession>F4WWK7</accession>
<dbReference type="EMBL" id="GL888409">
    <property type="protein sequence ID" value="EGI61413.1"/>
    <property type="molecule type" value="Genomic_DNA"/>
</dbReference>
<evidence type="ECO:0000313" key="3">
    <source>
        <dbReference type="Proteomes" id="UP000007755"/>
    </source>
</evidence>
<proteinExistence type="predicted"/>
<feature type="compositionally biased region" description="Basic and acidic residues" evidence="1">
    <location>
        <begin position="1"/>
        <end position="12"/>
    </location>
</feature>
<reference evidence="2" key="1">
    <citation type="submission" date="2011-02" db="EMBL/GenBank/DDBJ databases">
        <title>The genome of the leaf-cutting ant Acromyrmex echinatior suggests key adaptations to social evolution and fungus farming.</title>
        <authorList>
            <person name="Nygaard S."/>
            <person name="Zhang G."/>
        </authorList>
    </citation>
    <scope>NUCLEOTIDE SEQUENCE</scope>
</reference>
<feature type="region of interest" description="Disordered" evidence="1">
    <location>
        <begin position="1"/>
        <end position="27"/>
    </location>
</feature>
<sequence length="215" mass="23817">MDEGVRGDDTGDRGAGPSALTIPAASSSRTGLRRTLICQRIRTPRATAVLIMRSKDSHNKDTLKSETWQGRRSTLPSLKLWTRGYVPHRCQAGEHQGGACVLDGAECSTLMFFHLTSMRDLASESLFSRYGLGFIGKVPDNWEKSSCSMSWEHLNKVSGKVWRVKIFSLHATPGSKQTSSTPLLPIEQLNESFLLVRSIADKDLIGMLHNFPQDD</sequence>
<organism evidence="3">
    <name type="scientific">Acromyrmex echinatior</name>
    <name type="common">Panamanian leafcutter ant</name>
    <name type="synonym">Acromyrmex octospinosus echinatior</name>
    <dbReference type="NCBI Taxonomy" id="103372"/>
    <lineage>
        <taxon>Eukaryota</taxon>
        <taxon>Metazoa</taxon>
        <taxon>Ecdysozoa</taxon>
        <taxon>Arthropoda</taxon>
        <taxon>Hexapoda</taxon>
        <taxon>Insecta</taxon>
        <taxon>Pterygota</taxon>
        <taxon>Neoptera</taxon>
        <taxon>Endopterygota</taxon>
        <taxon>Hymenoptera</taxon>
        <taxon>Apocrita</taxon>
        <taxon>Aculeata</taxon>
        <taxon>Formicoidea</taxon>
        <taxon>Formicidae</taxon>
        <taxon>Myrmicinae</taxon>
        <taxon>Acromyrmex</taxon>
    </lineage>
</organism>
<evidence type="ECO:0000256" key="1">
    <source>
        <dbReference type="SAM" id="MobiDB-lite"/>
    </source>
</evidence>
<dbReference type="Proteomes" id="UP000007755">
    <property type="component" value="Unassembled WGS sequence"/>
</dbReference>
<dbReference type="AlphaFoldDB" id="F4WWK7"/>
<dbReference type="InParanoid" id="F4WWK7"/>